<dbReference type="STRING" id="504797.SAMN05421678_11715"/>
<comment type="subcellular location">
    <subcellularLocation>
        <location evidence="1">Cell membrane</location>
        <topology evidence="1">Multi-pass membrane protein</topology>
    </subcellularLocation>
</comment>
<dbReference type="PANTHER" id="PTHR23535">
    <property type="entry name" value="SUGAR EFFLUX TRANSPORTER A-RELATED"/>
    <property type="match status" value="1"/>
</dbReference>
<feature type="transmembrane region" description="Helical" evidence="5">
    <location>
        <begin position="269"/>
        <end position="290"/>
    </location>
</feature>
<dbReference type="Gene3D" id="1.20.1250.20">
    <property type="entry name" value="MFS general substrate transporter like domains"/>
    <property type="match status" value="2"/>
</dbReference>
<feature type="transmembrane region" description="Helical" evidence="5">
    <location>
        <begin position="238"/>
        <end position="257"/>
    </location>
</feature>
<evidence type="ECO:0000256" key="1">
    <source>
        <dbReference type="ARBA" id="ARBA00004651"/>
    </source>
</evidence>
<keyword evidence="5" id="KW-1133">Transmembrane helix</keyword>
<name>A0A1I2ZRG7_9ACTN</name>
<feature type="transmembrane region" description="Helical" evidence="5">
    <location>
        <begin position="41"/>
        <end position="60"/>
    </location>
</feature>
<protein>
    <submittedName>
        <fullName evidence="6">MFS transporter, SET family, sugar efflux transporter</fullName>
    </submittedName>
</protein>
<keyword evidence="2" id="KW-0813">Transport</keyword>
<dbReference type="Proteomes" id="UP000199052">
    <property type="component" value="Unassembled WGS sequence"/>
</dbReference>
<feature type="transmembrane region" description="Helical" evidence="5">
    <location>
        <begin position="94"/>
        <end position="115"/>
    </location>
</feature>
<dbReference type="EMBL" id="FOOI01000017">
    <property type="protein sequence ID" value="SFH40186.1"/>
    <property type="molecule type" value="Genomic_DNA"/>
</dbReference>
<reference evidence="6 7" key="1">
    <citation type="submission" date="2016-10" db="EMBL/GenBank/DDBJ databases">
        <authorList>
            <person name="de Groot N.N."/>
        </authorList>
    </citation>
    <scope>NUCLEOTIDE SEQUENCE [LARGE SCALE GENOMIC DNA]</scope>
    <source>
        <strain evidence="6 7">CPCC 202808</strain>
    </source>
</reference>
<evidence type="ECO:0000313" key="6">
    <source>
        <dbReference type="EMBL" id="SFH40186.1"/>
    </source>
</evidence>
<dbReference type="InterPro" id="IPR011701">
    <property type="entry name" value="MFS"/>
</dbReference>
<keyword evidence="4" id="KW-0762">Sugar transport</keyword>
<feature type="transmembrane region" description="Helical" evidence="5">
    <location>
        <begin position="156"/>
        <end position="175"/>
    </location>
</feature>
<dbReference type="OrthoDB" id="4859314at2"/>
<organism evidence="6 7">
    <name type="scientific">Actinopolymorpha cephalotaxi</name>
    <dbReference type="NCBI Taxonomy" id="504797"/>
    <lineage>
        <taxon>Bacteria</taxon>
        <taxon>Bacillati</taxon>
        <taxon>Actinomycetota</taxon>
        <taxon>Actinomycetes</taxon>
        <taxon>Propionibacteriales</taxon>
        <taxon>Actinopolymorphaceae</taxon>
        <taxon>Actinopolymorpha</taxon>
    </lineage>
</organism>
<dbReference type="SUPFAM" id="SSF103473">
    <property type="entry name" value="MFS general substrate transporter"/>
    <property type="match status" value="1"/>
</dbReference>
<dbReference type="PANTHER" id="PTHR23535:SF2">
    <property type="entry name" value="SUGAR EFFLUX TRANSPORTER A-RELATED"/>
    <property type="match status" value="1"/>
</dbReference>
<accession>A0A1I2ZRG7</accession>
<evidence type="ECO:0000313" key="7">
    <source>
        <dbReference type="Proteomes" id="UP000199052"/>
    </source>
</evidence>
<evidence type="ECO:0000256" key="4">
    <source>
        <dbReference type="ARBA" id="ARBA00022597"/>
    </source>
</evidence>
<evidence type="ECO:0000256" key="3">
    <source>
        <dbReference type="ARBA" id="ARBA00022475"/>
    </source>
</evidence>
<dbReference type="InterPro" id="IPR036259">
    <property type="entry name" value="MFS_trans_sf"/>
</dbReference>
<evidence type="ECO:0000256" key="2">
    <source>
        <dbReference type="ARBA" id="ARBA00022448"/>
    </source>
</evidence>
<dbReference type="GO" id="GO:0022857">
    <property type="term" value="F:transmembrane transporter activity"/>
    <property type="evidence" value="ECO:0007669"/>
    <property type="project" value="InterPro"/>
</dbReference>
<proteinExistence type="predicted"/>
<keyword evidence="5" id="KW-0812">Transmembrane</keyword>
<gene>
    <name evidence="6" type="ORF">SAMN05421678_11715</name>
</gene>
<keyword evidence="5" id="KW-0472">Membrane</keyword>
<dbReference type="GO" id="GO:0005886">
    <property type="term" value="C:plasma membrane"/>
    <property type="evidence" value="ECO:0007669"/>
    <property type="project" value="UniProtKB-SubCell"/>
</dbReference>
<feature type="transmembrane region" description="Helical" evidence="5">
    <location>
        <begin position="127"/>
        <end position="150"/>
    </location>
</feature>
<feature type="transmembrane region" description="Helical" evidence="5">
    <location>
        <begin position="296"/>
        <end position="317"/>
    </location>
</feature>
<sequence>MRRLLVPSSALLWGLQIAFLSPALALILVTLYGATTAEVGWVLAIYNAGGFIASLLLPAYADRKHDYLGPMLACGVLTVLLAAVLATVTSLQLATIALIVIGGPAGVGSSMLYAHLRHSGARPADVVNTRAIVSVAWIAGPPLATFIIGWFGNRAVLLAIAAVAVLNIVTTLIMISQGRVAQTSGAHPAAAPPARDEPPVGRAGVVLITAAFVLLQATNATGMTILTVYVTETMRLDGMWAGIALGVAAALEVPALIGIGRLTERFSSLGLIATSCLAGIAYYLGLAFAAGPVALIALQPLNAWSFAGIGGVGLTLFQRMIPRPGLSTGLYMNTRRIGSIVSGPIIAFGSITALGQRGIFVASAALTLAGLLIISLGGRITTKKGTADPAVLPVPTG</sequence>
<dbReference type="AlphaFoldDB" id="A0A1I2ZRG7"/>
<dbReference type="Pfam" id="PF07690">
    <property type="entry name" value="MFS_1"/>
    <property type="match status" value="1"/>
</dbReference>
<feature type="transmembrane region" description="Helical" evidence="5">
    <location>
        <begin position="337"/>
        <end position="354"/>
    </location>
</feature>
<evidence type="ECO:0000256" key="5">
    <source>
        <dbReference type="SAM" id="Phobius"/>
    </source>
</evidence>
<keyword evidence="3" id="KW-1003">Cell membrane</keyword>
<feature type="transmembrane region" description="Helical" evidence="5">
    <location>
        <begin position="67"/>
        <end position="88"/>
    </location>
</feature>
<feature type="transmembrane region" description="Helical" evidence="5">
    <location>
        <begin position="205"/>
        <end position="226"/>
    </location>
</feature>
<feature type="transmembrane region" description="Helical" evidence="5">
    <location>
        <begin position="360"/>
        <end position="378"/>
    </location>
</feature>